<feature type="region of interest" description="Disordered" evidence="2">
    <location>
        <begin position="1996"/>
        <end position="2015"/>
    </location>
</feature>
<evidence type="ECO:0000313" key="3">
    <source>
        <dbReference type="EMBL" id="KAK8849267.1"/>
    </source>
</evidence>
<feature type="coiled-coil region" evidence="1">
    <location>
        <begin position="1323"/>
        <end position="1368"/>
    </location>
</feature>
<feature type="region of interest" description="Disordered" evidence="2">
    <location>
        <begin position="1610"/>
        <end position="1653"/>
    </location>
</feature>
<proteinExistence type="predicted"/>
<dbReference type="Proteomes" id="UP001470230">
    <property type="component" value="Unassembled WGS sequence"/>
</dbReference>
<feature type="coiled-coil region" evidence="1">
    <location>
        <begin position="1773"/>
        <end position="1800"/>
    </location>
</feature>
<feature type="coiled-coil region" evidence="1">
    <location>
        <begin position="1404"/>
        <end position="1438"/>
    </location>
</feature>
<feature type="coiled-coil region" evidence="1">
    <location>
        <begin position="203"/>
        <end position="248"/>
    </location>
</feature>
<evidence type="ECO:0000256" key="2">
    <source>
        <dbReference type="SAM" id="MobiDB-lite"/>
    </source>
</evidence>
<comment type="caution">
    <text evidence="3">The sequence shown here is derived from an EMBL/GenBank/DDBJ whole genome shotgun (WGS) entry which is preliminary data.</text>
</comment>
<keyword evidence="1" id="KW-0175">Coiled coil</keyword>
<feature type="coiled-coil region" evidence="1">
    <location>
        <begin position="371"/>
        <end position="437"/>
    </location>
</feature>
<feature type="compositionally biased region" description="Low complexity" evidence="2">
    <location>
        <begin position="923"/>
        <end position="947"/>
    </location>
</feature>
<protein>
    <submittedName>
        <fullName evidence="3">Uncharacterized protein</fullName>
    </submittedName>
</protein>
<feature type="compositionally biased region" description="Low complexity" evidence="2">
    <location>
        <begin position="904"/>
        <end position="914"/>
    </location>
</feature>
<feature type="region of interest" description="Disordered" evidence="2">
    <location>
        <begin position="642"/>
        <end position="664"/>
    </location>
</feature>
<reference evidence="3 4" key="1">
    <citation type="submission" date="2024-04" db="EMBL/GenBank/DDBJ databases">
        <title>Tritrichomonas musculus Genome.</title>
        <authorList>
            <person name="Alves-Ferreira E."/>
            <person name="Grigg M."/>
            <person name="Lorenzi H."/>
            <person name="Galac M."/>
        </authorList>
    </citation>
    <scope>NUCLEOTIDE SEQUENCE [LARGE SCALE GENOMIC DNA]</scope>
    <source>
        <strain evidence="3 4">EAF2021</strain>
    </source>
</reference>
<keyword evidence="4" id="KW-1185">Reference proteome</keyword>
<feature type="compositionally biased region" description="Acidic residues" evidence="2">
    <location>
        <begin position="642"/>
        <end position="656"/>
    </location>
</feature>
<feature type="compositionally biased region" description="Polar residues" evidence="2">
    <location>
        <begin position="1627"/>
        <end position="1646"/>
    </location>
</feature>
<feature type="coiled-coil region" evidence="1">
    <location>
        <begin position="1046"/>
        <end position="1126"/>
    </location>
</feature>
<feature type="region of interest" description="Disordered" evidence="2">
    <location>
        <begin position="904"/>
        <end position="947"/>
    </location>
</feature>
<feature type="region of interest" description="Disordered" evidence="2">
    <location>
        <begin position="1451"/>
        <end position="1491"/>
    </location>
</feature>
<sequence length="2052" mass="235859">MNKFFYPGTEKIDKPGLERHHQLIESSTLHTAIQSQKKVRESLPNNWIYNDNKAKEVWSELEQFESCPRGQYKPDEPSPLAKIDESAAKLRKTITNFEIQDQEFLMELMELIDDDSFVDSLDQSSILFEARYRLQQMIEEHIDFGERQANLLTNLTSWFVDVKNGEQEDQSSISSLKTSSSEDKLTQLRKLIEDYKEMSAGQIEKAENLHEDIIQNLNEKVNDCKKKISQKDLELSQLNQSLQQANSRRKNGRVFNVRDSVHYDAELAYSQRKAMELQEQLNSLRVSLSEYTKLKNSSSMREIMLNANLTDQPPDLLQNSSLKSERNSVLYSNFNTNDMDFTKLKENNHGLISVEREIEFESKLCVLANQIKNLKDDNKILSEQIMQNRQSEIVSEKRFQSVERQKKTMESALQSATKRMENMKESYERRIKELQGDPSSIGMSVNSENESILSLKKSYETKIDKMADDYRKQIQMAQQSMDKKYQKQLADVFKSMKHGDASAALEQVTTNFQQQILEMERHFNKELKDEKRKNAERVVSLTKHYESIIKKKDIEIERIKNSVDSEIKCQILDVKIELDDKFNAKTFEDHENAVNEYNDIRRQMQGSIDHLNEKLLKVTRERDTLKSLIEANDLAVDLLDDLDGNNGNENEEEEDLNTNNGNTREDNILQKSLLSLKEKEIEQKVSEKFSLIVKSQKETLQEYHKYELEKAKNFYKAKFQNVLSEFREKVVTKAGEVSDRMLKETEQIDYRKEIEDILVETVKLSVFDSDYQLDELYKNPTIPLSELDNKVNLYRSQVAALASENEFWKTTLKHMQSSSNGDSKDDSDVNVIESMKAAIEKQSKRMAEIDKENRALMNKLRQLPDTEINLLDTFPIVPNEICNLIDFQRFGDNSNDDYSTLEKVTSTSKITQSQSKEKVTDYSSSTSETQRSTTTQSTSTKTSNSVVSSTNVIEDGKICCFHCHSVYQPQEISQQVVKCEVTKCPQCDHLSLMPQTDEITILHEKEEQETTTNKRENSSNKGDLSLPTKPDLTTTNNNAASEQFNYQAAIEQQRKQQQQQQQLKEQHNQELEQIRQAQEKLKIDLQFQQEQNQQIKIELDKSLQRNEQLKNKLVLYEKNFGDLEKQYIKKIRKITDDLSKLQKSFIEDSLFIVHSTQQLPNDQPENLEKKISVSRNISQMMSEIEFSLNSTTKPIFDQFIEFTNEKFNQEEGSEKEPSLEDANEALSQAENLLNLLLTGSYSSTDSNESDTKNDDTNNDSNDVICIEKVDPLLMCKLNVMKMNIDIVKEHNDFLAEIVNEVLNQFKEMTLKTRQIGRSSIGMAKNMKSELKKVSHDLNSIIEQRTKAMNEFKHDLLQQRNAYDSLQEQFRTSVAAFEQLQINTDSSKDEVMILKRKEDDQIQMIDSLTNKLLDSQESNRKYEREIEELKLKIIELESDQLLITARIETQGGNIEAEDNDESYQSSHNEEENTNETQTKNEEPNNISNILPAPLPSIGDIQATPDVSFEFVPSFVIFSTLDDETGRESNRKKGFSLLPRRLALQQSKPVSMDVSPQSNSSSATQSTKSVTSQQQQQQQPETIPVAVDNSAKNKHEKIRVKYVSNNFSSTSTASNARVIVPRSRPKTPMSRTASSTSSAPQLRTNTPVSEEVKHDNQPALPRVISFENLVPLSEDDKTGSLIGYITHYVPMLPPVQSLEEKKKILRTSSVLISEVPPEKLRFDTPNESNANASQFTTKSMLSFGAKLPLNSNLKAQGNAKNQEPSRLPRTKDDWLEKCDRKIKMLENQLRESMNALQDERDKSHRAIQNAFKTNVELKQCQRQQKKATLLLDATKKRLQQALEMLGKSDNEVARLKKLLNEVSHIARSIEEKESNEKENVIAYDDDKYKAFPTKKRVLARANKLSILTTFEDESNRLLSVFRGVFSGLTNMAEKEIESIRKWAPKKDRYINNEQKKLISALQAMQFITSPDAYENINKNSKSLRPAIRVNSLDKKVKKQAAQKRPASKPIIQKNEPPTTFEKAIVTANMHNQKVGKSLKKGVIGRPATSHSNII</sequence>
<feature type="compositionally biased region" description="Low complexity" evidence="2">
    <location>
        <begin position="1553"/>
        <end position="1577"/>
    </location>
</feature>
<name>A0ABR2HM90_9EUKA</name>
<dbReference type="EMBL" id="JAPFFF010000026">
    <property type="protein sequence ID" value="KAK8849267.1"/>
    <property type="molecule type" value="Genomic_DNA"/>
</dbReference>
<accession>A0ABR2HM90</accession>
<evidence type="ECO:0000313" key="4">
    <source>
        <dbReference type="Proteomes" id="UP001470230"/>
    </source>
</evidence>
<organism evidence="3 4">
    <name type="scientific">Tritrichomonas musculus</name>
    <dbReference type="NCBI Taxonomy" id="1915356"/>
    <lineage>
        <taxon>Eukaryota</taxon>
        <taxon>Metamonada</taxon>
        <taxon>Parabasalia</taxon>
        <taxon>Tritrichomonadida</taxon>
        <taxon>Tritrichomonadidae</taxon>
        <taxon>Tritrichomonas</taxon>
    </lineage>
</organism>
<feature type="region of interest" description="Disordered" evidence="2">
    <location>
        <begin position="1544"/>
        <end position="1589"/>
    </location>
</feature>
<gene>
    <name evidence="3" type="ORF">M9Y10_018635</name>
</gene>
<feature type="coiled-coil region" evidence="1">
    <location>
        <begin position="832"/>
        <end position="859"/>
    </location>
</feature>
<feature type="region of interest" description="Disordered" evidence="2">
    <location>
        <begin position="1006"/>
        <end position="1037"/>
    </location>
</feature>
<feature type="compositionally biased region" description="Basic and acidic residues" evidence="2">
    <location>
        <begin position="1006"/>
        <end position="1018"/>
    </location>
</feature>
<evidence type="ECO:0000256" key="1">
    <source>
        <dbReference type="SAM" id="Coils"/>
    </source>
</evidence>